<dbReference type="InterPro" id="IPR035069">
    <property type="entry name" value="TTHA1013/TTHA0281-like"/>
</dbReference>
<evidence type="ECO:0000313" key="4">
    <source>
        <dbReference type="EMBL" id="VFK57065.1"/>
    </source>
</evidence>
<dbReference type="SUPFAM" id="SSF143100">
    <property type="entry name" value="TTHA1013/TTHA0281-like"/>
    <property type="match status" value="1"/>
</dbReference>
<dbReference type="EMBL" id="CAADFV010000006">
    <property type="protein sequence ID" value="VFK51631.1"/>
    <property type="molecule type" value="Genomic_DNA"/>
</dbReference>
<dbReference type="EMBL" id="CAADFY010000026">
    <property type="protein sequence ID" value="VFK53616.1"/>
    <property type="molecule type" value="Genomic_DNA"/>
</dbReference>
<accession>A0A450ZTH4</accession>
<dbReference type="AlphaFoldDB" id="A0A450ZTH4"/>
<dbReference type="Pfam" id="PF08972">
    <property type="entry name" value="DUF1902"/>
    <property type="match status" value="1"/>
</dbReference>
<dbReference type="Gene3D" id="3.30.2390.10">
    <property type="entry name" value="TTHA1013-like"/>
    <property type="match status" value="1"/>
</dbReference>
<proteinExistence type="predicted"/>
<sequence>MSVRKTIHVKAIWDNEAEVWVASSDDVPGLITEASASDRLMEKLRVLIPELLEVNGILKGSDKTEIPFYLLSERRETIHYRAA</sequence>
<reference evidence="4" key="1">
    <citation type="submission" date="2019-02" db="EMBL/GenBank/DDBJ databases">
        <authorList>
            <person name="Gruber-Vodicka R. H."/>
            <person name="Seah K. B. B."/>
        </authorList>
    </citation>
    <scope>NUCLEOTIDE SEQUENCE</scope>
    <source>
        <strain evidence="4">BECK_BY1</strain>
        <strain evidence="2">BECK_BY2</strain>
        <strain evidence="3">BECK_BY3</strain>
    </source>
</reference>
<evidence type="ECO:0000313" key="3">
    <source>
        <dbReference type="EMBL" id="VFK53616.1"/>
    </source>
</evidence>
<protein>
    <recommendedName>
        <fullName evidence="1">DUF1902 domain-containing protein</fullName>
    </recommendedName>
</protein>
<evidence type="ECO:0000259" key="1">
    <source>
        <dbReference type="Pfam" id="PF08972"/>
    </source>
</evidence>
<dbReference type="InterPro" id="IPR015066">
    <property type="entry name" value="DUF1902"/>
</dbReference>
<gene>
    <name evidence="4" type="ORF">BECKTUN1418D_GA0071000_105811</name>
    <name evidence="2" type="ORF">BECKTUN1418E_GA0071001_100631</name>
    <name evidence="3" type="ORF">BECKTUN1418F_GA0071002_10266</name>
</gene>
<feature type="domain" description="DUF1902" evidence="1">
    <location>
        <begin position="7"/>
        <end position="78"/>
    </location>
</feature>
<evidence type="ECO:0000313" key="2">
    <source>
        <dbReference type="EMBL" id="VFK51631.1"/>
    </source>
</evidence>
<dbReference type="EMBL" id="CAADFX010000058">
    <property type="protein sequence ID" value="VFK57065.1"/>
    <property type="molecule type" value="Genomic_DNA"/>
</dbReference>
<organism evidence="4">
    <name type="scientific">Candidatus Kentrum sp. TUN</name>
    <dbReference type="NCBI Taxonomy" id="2126343"/>
    <lineage>
        <taxon>Bacteria</taxon>
        <taxon>Pseudomonadati</taxon>
        <taxon>Pseudomonadota</taxon>
        <taxon>Gammaproteobacteria</taxon>
        <taxon>Candidatus Kentrum</taxon>
    </lineage>
</organism>
<name>A0A450ZTH4_9GAMM</name>